<dbReference type="EMBL" id="AJWN02000090">
    <property type="protein sequence ID" value="OEE58877.1"/>
    <property type="molecule type" value="Genomic_DNA"/>
</dbReference>
<proteinExistence type="predicted"/>
<evidence type="ECO:0000313" key="2">
    <source>
        <dbReference type="EMBL" id="OEE58877.1"/>
    </source>
</evidence>
<dbReference type="Proteomes" id="UP000095039">
    <property type="component" value="Unassembled WGS sequence"/>
</dbReference>
<reference evidence="2 3" key="1">
    <citation type="journal article" date="2012" name="Science">
        <title>Ecological populations of bacteria act as socially cohesive units of antibiotic production and resistance.</title>
        <authorList>
            <person name="Cordero O.X."/>
            <person name="Wildschutte H."/>
            <person name="Kirkup B."/>
            <person name="Proehl S."/>
            <person name="Ngo L."/>
            <person name="Hussain F."/>
            <person name="Le Roux F."/>
            <person name="Mincer T."/>
            <person name="Polz M.F."/>
        </authorList>
    </citation>
    <scope>NUCLEOTIDE SEQUENCE [LARGE SCALE GENOMIC DNA]</scope>
    <source>
        <strain evidence="2 3">FF-454</strain>
    </source>
</reference>
<protein>
    <submittedName>
        <fullName evidence="2">Chromosome segregation ATPase</fullName>
    </submittedName>
</protein>
<dbReference type="AlphaFoldDB" id="A0A1E5C024"/>
<feature type="region of interest" description="Disordered" evidence="1">
    <location>
        <begin position="1"/>
        <end position="34"/>
    </location>
</feature>
<accession>A0A1E5C024</accession>
<name>A0A1E5C024_9GAMM</name>
<keyword evidence="3" id="KW-1185">Reference proteome</keyword>
<organism evidence="2 3">
    <name type="scientific">Enterovibrio norvegicus FF-454</name>
    <dbReference type="NCBI Taxonomy" id="1185651"/>
    <lineage>
        <taxon>Bacteria</taxon>
        <taxon>Pseudomonadati</taxon>
        <taxon>Pseudomonadota</taxon>
        <taxon>Gammaproteobacteria</taxon>
        <taxon>Vibrionales</taxon>
        <taxon>Vibrionaceae</taxon>
        <taxon>Enterovibrio</taxon>
    </lineage>
</organism>
<evidence type="ECO:0000313" key="3">
    <source>
        <dbReference type="Proteomes" id="UP000095039"/>
    </source>
</evidence>
<evidence type="ECO:0000256" key="1">
    <source>
        <dbReference type="SAM" id="MobiDB-lite"/>
    </source>
</evidence>
<gene>
    <name evidence="2" type="ORF">A1OK_02400</name>
</gene>
<dbReference type="RefSeq" id="WP_016961102.1">
    <property type="nucleotide sequence ID" value="NZ_AJWN02000090.1"/>
</dbReference>
<comment type="caution">
    <text evidence="2">The sequence shown here is derived from an EMBL/GenBank/DDBJ whole genome shotgun (WGS) entry which is preliminary data.</text>
</comment>
<feature type="compositionally biased region" description="Polar residues" evidence="1">
    <location>
        <begin position="24"/>
        <end position="34"/>
    </location>
</feature>
<sequence length="96" mass="10640">MVSIHGLPQPIQRPSNAGRKKSQKASNSAEVTQPSVVAKAVSQGIRHPELAQDAHQQIHYDVPDGRSRHALLSYMEVKNQARREEIMALFGVDVFV</sequence>